<gene>
    <name evidence="2" type="ORF">CASFOL_039959</name>
</gene>
<feature type="region of interest" description="Disordered" evidence="1">
    <location>
        <begin position="1"/>
        <end position="38"/>
    </location>
</feature>
<name>A0ABD3BH52_9LAMI</name>
<comment type="caution">
    <text evidence="2">The sequence shown here is derived from an EMBL/GenBank/DDBJ whole genome shotgun (WGS) entry which is preliminary data.</text>
</comment>
<dbReference type="AlphaFoldDB" id="A0ABD3BH52"/>
<accession>A0ABD3BH52</accession>
<evidence type="ECO:0000313" key="3">
    <source>
        <dbReference type="Proteomes" id="UP001632038"/>
    </source>
</evidence>
<evidence type="ECO:0000256" key="1">
    <source>
        <dbReference type="SAM" id="MobiDB-lite"/>
    </source>
</evidence>
<dbReference type="Proteomes" id="UP001632038">
    <property type="component" value="Unassembled WGS sequence"/>
</dbReference>
<protein>
    <recommendedName>
        <fullName evidence="4">Polyprotein</fullName>
    </recommendedName>
</protein>
<dbReference type="EMBL" id="JAVIJP010000092">
    <property type="protein sequence ID" value="KAL3616569.1"/>
    <property type="molecule type" value="Genomic_DNA"/>
</dbReference>
<evidence type="ECO:0000313" key="2">
    <source>
        <dbReference type="EMBL" id="KAL3616569.1"/>
    </source>
</evidence>
<organism evidence="2 3">
    <name type="scientific">Castilleja foliolosa</name>
    <dbReference type="NCBI Taxonomy" id="1961234"/>
    <lineage>
        <taxon>Eukaryota</taxon>
        <taxon>Viridiplantae</taxon>
        <taxon>Streptophyta</taxon>
        <taxon>Embryophyta</taxon>
        <taxon>Tracheophyta</taxon>
        <taxon>Spermatophyta</taxon>
        <taxon>Magnoliopsida</taxon>
        <taxon>eudicotyledons</taxon>
        <taxon>Gunneridae</taxon>
        <taxon>Pentapetalae</taxon>
        <taxon>asterids</taxon>
        <taxon>lamiids</taxon>
        <taxon>Lamiales</taxon>
        <taxon>Orobanchaceae</taxon>
        <taxon>Pedicularideae</taxon>
        <taxon>Castillejinae</taxon>
        <taxon>Castilleja</taxon>
    </lineage>
</organism>
<dbReference type="PANTHER" id="PTHR37745:SF1">
    <property type="entry name" value="EXPRESSED PROTEIN"/>
    <property type="match status" value="1"/>
</dbReference>
<evidence type="ECO:0008006" key="4">
    <source>
        <dbReference type="Google" id="ProtNLM"/>
    </source>
</evidence>
<reference evidence="3" key="1">
    <citation type="journal article" date="2024" name="IScience">
        <title>Strigolactones Initiate the Formation of Haustorium-like Structures in Castilleja.</title>
        <authorList>
            <person name="Buerger M."/>
            <person name="Peterson D."/>
            <person name="Chory J."/>
        </authorList>
    </citation>
    <scope>NUCLEOTIDE SEQUENCE [LARGE SCALE GENOMIC DNA]</scope>
</reference>
<feature type="compositionally biased region" description="Basic and acidic residues" evidence="1">
    <location>
        <begin position="1"/>
        <end position="12"/>
    </location>
</feature>
<dbReference type="PANTHER" id="PTHR37745">
    <property type="entry name" value="EXPRESSED PROTEIN"/>
    <property type="match status" value="1"/>
</dbReference>
<keyword evidence="3" id="KW-1185">Reference proteome</keyword>
<sequence>MNPSKIEDDMFHHQLGPPPSSQFMGPHHTQSQQSIDDDEDFSLPEIDLFRGGGETSSDAEIPLLSSQNPNLTKSPLLLDHNNTQFRRPVLRISTDPYVSTQFYTFNKGSHALMIQCLIEGRQATADEIQSVTPPPVLASWRSVWKDRSEDTAYLTAWKRIQDKLTIHVPESHAGEGNSNSGKHFICFKNNSNQLVSHVDEWQDIVMSYHGNTDVKHLGLKETTERIRQVWAVGKKFYGIPESYIRTCVDTCPACSDVSSGCAPRSKRRRFEYTESFDVPAKEVPVKLQQLAVKHKVVLCIRQKYIRYKPFMAEVKDYACHRAGEPGSSKKSRILKRDPYTSKRCGCEFRIRAIVPISNYNEKDKTFVYDEEGTAVFKLYAVHSGHEPGALDGNARIMHRMVGHKGGLLMDYETLYGIAEEVENDGFGLFEKDSGELQHLIPQQIQDLRNELGLLEGRIGKLPPQLVGSVSRELFEITNKIRGFADDGLRSNGSFSGKQHLDDVLVVEHDLPDWGDDQHTRIYGDGKDADVIEDDDEDSFGRTLGEVASWDQLRMEGRNGKDIILDEACKDEKWLKCGGFNEKVFLGSSNRKADKQLRHDEVIDPDVGLAGIQVDSFYPENQKWLDSPCELDPGADCGDGDFRHVV</sequence>
<proteinExistence type="predicted"/>